<dbReference type="RefSeq" id="YP_655666.1">
    <property type="nucleotide sequence ID" value="NC_008203.1"/>
</dbReference>
<feature type="region of interest" description="Disordered" evidence="1">
    <location>
        <begin position="1"/>
        <end position="45"/>
    </location>
</feature>
<evidence type="ECO:0000313" key="3">
    <source>
        <dbReference type="Proteomes" id="UP000002541"/>
    </source>
</evidence>
<protein>
    <submittedName>
        <fullName evidence="2">Uncharacterized protein</fullName>
    </submittedName>
</protein>
<reference evidence="2 3" key="1">
    <citation type="journal article" date="2006" name="PLoS Genet.">
        <title>Exploring the mycobacteriophage metaproteome: phage genomics as an educational platform.</title>
        <authorList>
            <person name="Hatfull G.F."/>
            <person name="Pedulla M.L."/>
            <person name="Jacobs-Sera D."/>
            <person name="Cichon P.M."/>
            <person name="Foley A."/>
            <person name="Ford M.E."/>
            <person name="Gonda R.M."/>
            <person name="Houtz J.M."/>
            <person name="Hryckowian A.J."/>
            <person name="Kelchner V.A."/>
            <person name="Namburi S."/>
            <person name="Pajcini K.V."/>
            <person name="Popovich M.G."/>
            <person name="Schleicher D.T."/>
            <person name="Simanek B.Z."/>
            <person name="Smith A.L."/>
            <person name="Zdanowicz G.M."/>
            <person name="Kumar V."/>
            <person name="Peebles C.L."/>
            <person name="Jacobs W.R.Jr."/>
            <person name="Lawrence J.G."/>
            <person name="Hendrix R.W."/>
        </authorList>
    </citation>
    <scope>NUCLEOTIDE SEQUENCE [LARGE SCALE GENOMIC DNA]</scope>
</reference>
<evidence type="ECO:0000313" key="2">
    <source>
        <dbReference type="EMBL" id="ABE67406.1"/>
    </source>
</evidence>
<sequence>MSTNPGREHAEKRAAQAAAARKHRNRIREMKRPGKGNRNNWKKEH</sequence>
<accession>Q1A0D0</accession>
<name>Q1A0D0_9CAUD</name>
<keyword evidence="3" id="KW-1185">Reference proteome</keyword>
<organism evidence="2 3">
    <name type="scientific">Mycobacterium phage Che12</name>
    <dbReference type="NCBI Taxonomy" id="2911435"/>
    <lineage>
        <taxon>Viruses</taxon>
        <taxon>Duplodnaviria</taxon>
        <taxon>Heunggongvirae</taxon>
        <taxon>Uroviricota</taxon>
        <taxon>Caudoviricetes</taxon>
        <taxon>Fromanvirus</taxon>
        <taxon>Fromanvirus Che12</taxon>
    </lineage>
</organism>
<dbReference type="Proteomes" id="UP000002541">
    <property type="component" value="Segment"/>
</dbReference>
<feature type="compositionally biased region" description="Basic and acidic residues" evidence="1">
    <location>
        <begin position="1"/>
        <end position="14"/>
    </location>
</feature>
<dbReference type="KEGG" id="vg:4156890"/>
<evidence type="ECO:0000256" key="1">
    <source>
        <dbReference type="SAM" id="MobiDB-lite"/>
    </source>
</evidence>
<dbReference type="EMBL" id="DQ398043">
    <property type="protein sequence ID" value="ABE67406.1"/>
    <property type="molecule type" value="Genomic_DNA"/>
</dbReference>
<proteinExistence type="predicted"/>
<gene>
    <name evidence="2" type="primary">87</name>
    <name evidence="2" type="ORF">PBI_CHE12_87</name>
</gene>